<evidence type="ECO:0000313" key="2">
    <source>
        <dbReference type="Proteomes" id="UP001165586"/>
    </source>
</evidence>
<reference evidence="1" key="1">
    <citation type="submission" date="2022-08" db="EMBL/GenBank/DDBJ databases">
        <authorList>
            <person name="Deng Y."/>
            <person name="Han X.-F."/>
            <person name="Zhang Y.-Q."/>
        </authorList>
    </citation>
    <scope>NUCLEOTIDE SEQUENCE</scope>
    <source>
        <strain evidence="1">CPCC 203386</strain>
    </source>
</reference>
<accession>A0ABT2H2C9</accession>
<sequence>MELVDFTVAGEARVPPLTAFDRVVTRDDSTLFLGYLTVLPAVTGVSEQTGPWNHPGEQRTVHLSDGGRFREEITRYVRPEGPGSRGWFDYRVTQYTKLLGRLVSDAHASWLYEPVGEATRIRWTYGFRPLPGRRFIVAHVIGPIWLRYMKRSMAECVRVASGS</sequence>
<dbReference type="Pfam" id="PF10604">
    <property type="entry name" value="Polyketide_cyc2"/>
    <property type="match status" value="1"/>
</dbReference>
<dbReference type="EMBL" id="JANLCJ010000003">
    <property type="protein sequence ID" value="MCS5734059.1"/>
    <property type="molecule type" value="Genomic_DNA"/>
</dbReference>
<proteinExistence type="predicted"/>
<gene>
    <name evidence="1" type="ORF">N1032_09955</name>
</gene>
<dbReference type="Proteomes" id="UP001165586">
    <property type="component" value="Unassembled WGS sequence"/>
</dbReference>
<comment type="caution">
    <text evidence="1">The sequence shown here is derived from an EMBL/GenBank/DDBJ whole genome shotgun (WGS) entry which is preliminary data.</text>
</comment>
<evidence type="ECO:0000313" key="1">
    <source>
        <dbReference type="EMBL" id="MCS5734059.1"/>
    </source>
</evidence>
<organism evidence="1 2">
    <name type="scientific">Herbiconiux daphne</name>
    <dbReference type="NCBI Taxonomy" id="2970914"/>
    <lineage>
        <taxon>Bacteria</taxon>
        <taxon>Bacillati</taxon>
        <taxon>Actinomycetota</taxon>
        <taxon>Actinomycetes</taxon>
        <taxon>Micrococcales</taxon>
        <taxon>Microbacteriaceae</taxon>
        <taxon>Herbiconiux</taxon>
    </lineage>
</organism>
<dbReference type="Gene3D" id="3.30.530.20">
    <property type="match status" value="1"/>
</dbReference>
<dbReference type="RefSeq" id="WP_259538903.1">
    <property type="nucleotide sequence ID" value="NZ_JANLCJ010000003.1"/>
</dbReference>
<protein>
    <submittedName>
        <fullName evidence="1">SRPBCC family protein</fullName>
    </submittedName>
</protein>
<dbReference type="InterPro" id="IPR019587">
    <property type="entry name" value="Polyketide_cyclase/dehydratase"/>
</dbReference>
<dbReference type="InterPro" id="IPR023393">
    <property type="entry name" value="START-like_dom_sf"/>
</dbReference>
<dbReference type="SUPFAM" id="SSF55961">
    <property type="entry name" value="Bet v1-like"/>
    <property type="match status" value="1"/>
</dbReference>
<keyword evidence="2" id="KW-1185">Reference proteome</keyword>
<name>A0ABT2H2C9_9MICO</name>